<evidence type="ECO:0000259" key="2">
    <source>
        <dbReference type="PROSITE" id="PS50234"/>
    </source>
</evidence>
<feature type="domain" description="VIT" evidence="3">
    <location>
        <begin position="52"/>
        <end position="180"/>
    </location>
</feature>
<dbReference type="Gene3D" id="3.40.50.410">
    <property type="entry name" value="von Willebrand factor, type A domain"/>
    <property type="match status" value="1"/>
</dbReference>
<dbReference type="PROSITE" id="PS50234">
    <property type="entry name" value="VWFA"/>
    <property type="match status" value="1"/>
</dbReference>
<evidence type="ECO:0000259" key="3">
    <source>
        <dbReference type="PROSITE" id="PS51468"/>
    </source>
</evidence>
<evidence type="ECO:0000313" key="5">
    <source>
        <dbReference type="Proteomes" id="UP001595621"/>
    </source>
</evidence>
<feature type="domain" description="VWFA" evidence="2">
    <location>
        <begin position="343"/>
        <end position="513"/>
    </location>
</feature>
<evidence type="ECO:0000256" key="1">
    <source>
        <dbReference type="SAM" id="Phobius"/>
    </source>
</evidence>
<organism evidence="4 5">
    <name type="scientific">Shewanella submarina</name>
    <dbReference type="NCBI Taxonomy" id="2016376"/>
    <lineage>
        <taxon>Bacteria</taxon>
        <taxon>Pseudomonadati</taxon>
        <taxon>Pseudomonadota</taxon>
        <taxon>Gammaproteobacteria</taxon>
        <taxon>Alteromonadales</taxon>
        <taxon>Shewanellaceae</taxon>
        <taxon>Shewanella</taxon>
    </lineage>
</organism>
<sequence length="711" mass="77300">MFGIFQSLPTQTEAGMRSAGVTHNSLLAVVVMFIGLAAGNANAREPEELQQGTLIMHAPDGSEVMSLPVSTKVRMQVSGLINRVWVEQTFRNGSEFWLDGRYLFPLPENAAVDGMELKIGERKIQGQVKTRGQAKADYEKARAEGKKASLVEQHRPNVFSTRVANLAPGEAVQVSIHYQQTLSYDNGRFSLRFPMLVAPRYQSPSGEPETDLISAYGAGQQAETDNSGQQGGASPGTVDIQAVFHGAGALGQILSPHHWVTVSPGTGDTLEVTLLDALPNKDFVLEWQMADLGRPQAVSYMQSGMSYVPSDTSVAELEQNTEYGVVMLVPPVTGHHEFNQGRELVLVIDVSGSMGGESIRQARQALERALTTLSSADRFNILAFSDRVTSFSAASIPATKNNLHRAYRFVDSLEADGGTEIAPALLQALKVTEDETGLRQVIFITDGAVGNERQLFELIRNYLGDSRLFTVGIGSAPNSFFMEKAARSGKGTFTYIGSEQQVAERMTELLDKIASPVMTNLQLRYADGTVPEYWPANLPDLYAGEPIMVSLRQQAGRSDELIVSGDTGALDARKQFWQTSIDLGRQVKSQAAGLDLLWAREQMAELRFNETSTNHPRVKEQITALALKYHLVSPYTSLVAVDVTPDKPVDAESRLAEARLMRPAGWSGGASGQLMPKTATGSPGELLAGLILMLTGLSGYYLVSRKRMLKA</sequence>
<keyword evidence="5" id="KW-1185">Reference proteome</keyword>
<dbReference type="Proteomes" id="UP001595621">
    <property type="component" value="Unassembled WGS sequence"/>
</dbReference>
<dbReference type="SMART" id="SM00609">
    <property type="entry name" value="VIT"/>
    <property type="match status" value="1"/>
</dbReference>
<dbReference type="RefSeq" id="WP_248937058.1">
    <property type="nucleotide sequence ID" value="NZ_JAKILF010000007.1"/>
</dbReference>
<comment type="caution">
    <text evidence="4">The sequence shown here is derived from an EMBL/GenBank/DDBJ whole genome shotgun (WGS) entry which is preliminary data.</text>
</comment>
<dbReference type="Pfam" id="PF13768">
    <property type="entry name" value="VWA_3"/>
    <property type="match status" value="1"/>
</dbReference>
<dbReference type="InterPro" id="IPR002035">
    <property type="entry name" value="VWF_A"/>
</dbReference>
<dbReference type="InterPro" id="IPR022440">
    <property type="entry name" value="CHP03788"/>
</dbReference>
<reference evidence="5" key="1">
    <citation type="journal article" date="2019" name="Int. J. Syst. Evol. Microbiol.">
        <title>The Global Catalogue of Microorganisms (GCM) 10K type strain sequencing project: providing services to taxonomists for standard genome sequencing and annotation.</title>
        <authorList>
            <consortium name="The Broad Institute Genomics Platform"/>
            <consortium name="The Broad Institute Genome Sequencing Center for Infectious Disease"/>
            <person name="Wu L."/>
            <person name="Ma J."/>
        </authorList>
    </citation>
    <scope>NUCLEOTIDE SEQUENCE [LARGE SCALE GENOMIC DNA]</scope>
    <source>
        <strain evidence="5">KCTC 52277</strain>
    </source>
</reference>
<dbReference type="SMART" id="SM00327">
    <property type="entry name" value="VWA"/>
    <property type="match status" value="1"/>
</dbReference>
<feature type="transmembrane region" description="Helical" evidence="1">
    <location>
        <begin position="686"/>
        <end position="703"/>
    </location>
</feature>
<keyword evidence="1" id="KW-0812">Transmembrane</keyword>
<dbReference type="CDD" id="cd01461">
    <property type="entry name" value="vWA_interalpha_trypsin_inhibitor"/>
    <property type="match status" value="1"/>
</dbReference>
<dbReference type="SUPFAM" id="SSF53300">
    <property type="entry name" value="vWA-like"/>
    <property type="match status" value="1"/>
</dbReference>
<dbReference type="NCBIfam" id="TIGR03788">
    <property type="entry name" value="marine_srt_targ"/>
    <property type="match status" value="1"/>
</dbReference>
<keyword evidence="1" id="KW-1133">Transmembrane helix</keyword>
<proteinExistence type="predicted"/>
<name>A0ABV7GCM9_9GAMM</name>
<accession>A0ABV7GCM9</accession>
<dbReference type="PANTHER" id="PTHR45737">
    <property type="entry name" value="VON WILLEBRAND FACTOR A DOMAIN-CONTAINING PROTEIN 5A"/>
    <property type="match status" value="1"/>
</dbReference>
<dbReference type="PROSITE" id="PS51468">
    <property type="entry name" value="VIT"/>
    <property type="match status" value="1"/>
</dbReference>
<protein>
    <submittedName>
        <fullName evidence="4">Marine proteobacterial sortase target protein</fullName>
    </submittedName>
</protein>
<dbReference type="PANTHER" id="PTHR45737:SF6">
    <property type="entry name" value="VON WILLEBRAND FACTOR A DOMAIN-CONTAINING PROTEIN 5A"/>
    <property type="match status" value="1"/>
</dbReference>
<keyword evidence="1" id="KW-0472">Membrane</keyword>
<dbReference type="EMBL" id="JBHRTD010000017">
    <property type="protein sequence ID" value="MFC3139274.1"/>
    <property type="molecule type" value="Genomic_DNA"/>
</dbReference>
<gene>
    <name evidence="4" type="ORF">ACFOE0_13910</name>
</gene>
<dbReference type="Pfam" id="PF08487">
    <property type="entry name" value="VIT"/>
    <property type="match status" value="1"/>
</dbReference>
<dbReference type="InterPro" id="IPR013694">
    <property type="entry name" value="VIT"/>
</dbReference>
<evidence type="ECO:0000313" key="4">
    <source>
        <dbReference type="EMBL" id="MFC3139274.1"/>
    </source>
</evidence>
<dbReference type="InterPro" id="IPR036465">
    <property type="entry name" value="vWFA_dom_sf"/>
</dbReference>